<feature type="binding site" evidence="12">
    <location>
        <position position="172"/>
    </location>
    <ligand>
        <name>Mg(2+)</name>
        <dbReference type="ChEBI" id="CHEBI:18420"/>
        <label>2</label>
    </ligand>
</feature>
<comment type="function">
    <text evidence="12">Structure-specific nuclease with 5'-flap endonuclease and 5'-3' exonuclease activities involved in DNA replication and repair. During DNA replication, cleaves the 5'-overhanging flap structure that is generated by displacement synthesis when DNA polymerase encounters the 5'-end of a downstream Okazaki fragment. Binds the unpaired 3'-DNA end and kinks the DNA to facilitate 5' cleavage specificity. Cleaves one nucleotide into the double-stranded DNA from the junction in flap DNA, leaving a nick for ligation. Also involved in the base excision repair (BER) pathway. Acts as a genome stabilization factor that prevents flaps from equilibrating into structurs that lead to duplications and deletions. Also possesses 5'-3' exonuclease activity on nicked or gapped double-stranded DNA.</text>
</comment>
<keyword evidence="1 12" id="KW-0235">DNA replication</keyword>
<accession>A0A075WC42</accession>
<proteinExistence type="inferred from homology"/>
<evidence type="ECO:0000256" key="2">
    <source>
        <dbReference type="ARBA" id="ARBA00022722"/>
    </source>
</evidence>
<dbReference type="SMART" id="SM00475">
    <property type="entry name" value="53EXOc"/>
    <property type="match status" value="1"/>
</dbReference>
<protein>
    <recommendedName>
        <fullName evidence="12">Flap endonuclease 1</fullName>
        <shortName evidence="12">FEN-1</shortName>
        <ecNumber evidence="12">3.1.-.-</ecNumber>
    </recommendedName>
    <alternativeName>
        <fullName evidence="12">Flap structure-specific endonuclease 1</fullName>
    </alternativeName>
</protein>
<evidence type="ECO:0000256" key="10">
    <source>
        <dbReference type="ARBA" id="ARBA00024702"/>
    </source>
</evidence>
<evidence type="ECO:0000256" key="6">
    <source>
        <dbReference type="ARBA" id="ARBA00022801"/>
    </source>
</evidence>
<dbReference type="GO" id="GO:0000287">
    <property type="term" value="F:magnesium ion binding"/>
    <property type="evidence" value="ECO:0007669"/>
    <property type="project" value="UniProtKB-UniRule"/>
</dbReference>
<dbReference type="EMBL" id="CP006577">
    <property type="protein sequence ID" value="AIG97082.1"/>
    <property type="molecule type" value="Genomic_DNA"/>
</dbReference>
<evidence type="ECO:0000256" key="3">
    <source>
        <dbReference type="ARBA" id="ARBA00022723"/>
    </source>
</evidence>
<dbReference type="Pfam" id="PF00867">
    <property type="entry name" value="XPG_I"/>
    <property type="match status" value="1"/>
</dbReference>
<keyword evidence="7 12" id="KW-0269">Exonuclease</keyword>
<gene>
    <name evidence="12" type="primary">fen</name>
    <name evidence="16" type="ORF">AFULGI_00002560</name>
</gene>
<dbReference type="Pfam" id="PF00752">
    <property type="entry name" value="XPG_N"/>
    <property type="match status" value="1"/>
</dbReference>
<comment type="similarity">
    <text evidence="12">Belongs to the XPG/RAD2 endonuclease family. FEN1 subfamily.</text>
</comment>
<dbReference type="SMART" id="SM00484">
    <property type="entry name" value="XPGI"/>
    <property type="match status" value="1"/>
</dbReference>
<feature type="region of interest" description="N-domain" evidence="12">
    <location>
        <begin position="1"/>
        <end position="98"/>
    </location>
</feature>
<feature type="binding site" evidence="12">
    <location>
        <position position="80"/>
    </location>
    <ligand>
        <name>Mg(2+)</name>
        <dbReference type="ChEBI" id="CHEBI:18420"/>
        <label>1</label>
    </ligand>
</feature>
<dbReference type="FunFam" id="1.10.150.20:FF:000087">
    <property type="entry name" value="Flap endonuclease 1"/>
    <property type="match status" value="1"/>
</dbReference>
<dbReference type="HOGENOM" id="CLU_032444_0_0_2"/>
<dbReference type="PANTHER" id="PTHR11081">
    <property type="entry name" value="FLAP ENDONUCLEASE FAMILY MEMBER"/>
    <property type="match status" value="1"/>
</dbReference>
<keyword evidence="9 12" id="KW-0234">DNA repair</keyword>
<dbReference type="SMART" id="SM00279">
    <property type="entry name" value="HhH2"/>
    <property type="match status" value="1"/>
</dbReference>
<evidence type="ECO:0000259" key="13">
    <source>
        <dbReference type="SMART" id="SM00475"/>
    </source>
</evidence>
<keyword evidence="4 12" id="KW-0255">Endonuclease</keyword>
<feature type="binding site" evidence="12">
    <location>
        <position position="235"/>
    </location>
    <ligand>
        <name>Mg(2+)</name>
        <dbReference type="ChEBI" id="CHEBI:18420"/>
        <label>2</label>
    </ligand>
</feature>
<dbReference type="GO" id="GO:0017108">
    <property type="term" value="F:5'-flap endonuclease activity"/>
    <property type="evidence" value="ECO:0007669"/>
    <property type="project" value="UniProtKB-UniRule"/>
</dbReference>
<feature type="binding site" evidence="12">
    <location>
        <position position="153"/>
    </location>
    <ligand>
        <name>Mg(2+)</name>
        <dbReference type="ChEBI" id="CHEBI:18420"/>
        <label>1</label>
    </ligand>
</feature>
<evidence type="ECO:0000256" key="1">
    <source>
        <dbReference type="ARBA" id="ARBA00022705"/>
    </source>
</evidence>
<dbReference type="SUPFAM" id="SSF47807">
    <property type="entry name" value="5' to 3' exonuclease, C-terminal subdomain"/>
    <property type="match status" value="1"/>
</dbReference>
<dbReference type="GeneID" id="24793800"/>
<evidence type="ECO:0000256" key="11">
    <source>
        <dbReference type="ARBA" id="ARBA00065981"/>
    </source>
</evidence>
<evidence type="ECO:0000256" key="9">
    <source>
        <dbReference type="ARBA" id="ARBA00023204"/>
    </source>
</evidence>
<dbReference type="CDD" id="cd09867">
    <property type="entry name" value="PIN_FEN1"/>
    <property type="match status" value="1"/>
</dbReference>
<comment type="function">
    <text evidence="10">Structure-specific nuclease with 5'-flap endonuclease and 5'-3' exonuclease activities involved in DNA replication and repair. During DNA replication, cleaves the 5'-overhanging flap structure that is generated by displacement synthesis when DNA polymerase encounters the 5'-end of a downstream Okazaki fragment. Binds the unpaired 3'-DNA end and kinks the DNA to facilitate 5' cleavage specificity. Cleaves one nucleotide into the double-stranded DNA from the junction in flap DNA, leaving a nick for ligation. Also involved in the base excision repair (BER) pathway. Acts as a genome stabilization factor that prevents flaps from equilibrating into structures that lead to duplications and deletions. Also possesses 5'-3' exonuclease activity on nicked or gapped double-stranded DNA.</text>
</comment>
<comment type="caution">
    <text evidence="12">Lacks conserved residue(s) required for the propagation of feature annotation.</text>
</comment>
<dbReference type="AlphaFoldDB" id="A0A075WC42"/>
<dbReference type="GO" id="GO:0043137">
    <property type="term" value="P:DNA replication, removal of RNA primer"/>
    <property type="evidence" value="ECO:0007669"/>
    <property type="project" value="UniProtKB-UniRule"/>
</dbReference>
<dbReference type="GO" id="GO:0008409">
    <property type="term" value="F:5'-3' exonuclease activity"/>
    <property type="evidence" value="ECO:0007669"/>
    <property type="project" value="UniProtKB-UniRule"/>
</dbReference>
<evidence type="ECO:0000256" key="8">
    <source>
        <dbReference type="ARBA" id="ARBA00022842"/>
    </source>
</evidence>
<dbReference type="SMR" id="A0A075WC42"/>
<keyword evidence="2 12" id="KW-0540">Nuclease</keyword>
<dbReference type="CDD" id="cd09903">
    <property type="entry name" value="H3TH_FEN1-Arc"/>
    <property type="match status" value="1"/>
</dbReference>
<dbReference type="NCBIfam" id="TIGR03674">
    <property type="entry name" value="fen_arch"/>
    <property type="match status" value="1"/>
</dbReference>
<dbReference type="GO" id="GO:0006281">
    <property type="term" value="P:DNA repair"/>
    <property type="evidence" value="ECO:0007669"/>
    <property type="project" value="UniProtKB-UniRule"/>
</dbReference>
<dbReference type="InterPro" id="IPR006086">
    <property type="entry name" value="XPG-I_dom"/>
</dbReference>
<evidence type="ECO:0000256" key="5">
    <source>
        <dbReference type="ARBA" id="ARBA00022763"/>
    </source>
</evidence>
<comment type="cofactor">
    <cofactor evidence="12">
        <name>Mg(2+)</name>
        <dbReference type="ChEBI" id="CHEBI:18420"/>
    </cofactor>
    <text evidence="12">Binds 2 magnesium ions per subunit. They probably participate in the reaction catalyzed by the enzyme. May bind an additional third magnesium ion after substrate binding.</text>
</comment>
<feature type="binding site" evidence="12">
    <location>
        <position position="151"/>
    </location>
    <ligand>
        <name>Mg(2+)</name>
        <dbReference type="ChEBI" id="CHEBI:18420"/>
        <label>1</label>
    </ligand>
</feature>
<evidence type="ECO:0000259" key="15">
    <source>
        <dbReference type="SMART" id="SM00485"/>
    </source>
</evidence>
<dbReference type="PRINTS" id="PR00853">
    <property type="entry name" value="XPGRADSUPER"/>
</dbReference>
<reference evidence="16 17" key="1">
    <citation type="submission" date="2013-07" db="EMBL/GenBank/DDBJ databases">
        <title>Genome of Archaeoglobus fulgidus.</title>
        <authorList>
            <person name="Fiebig A."/>
            <person name="Birkeland N.-K."/>
        </authorList>
    </citation>
    <scope>NUCLEOTIDE SEQUENCE [LARGE SCALE GENOMIC DNA]</scope>
    <source>
        <strain evidence="16 17">DSM 8774</strain>
    </source>
</reference>
<dbReference type="HAMAP" id="MF_00614">
    <property type="entry name" value="Fen"/>
    <property type="match status" value="1"/>
</dbReference>
<comment type="subunit">
    <text evidence="11 12">Interacts with PCNA. PCNA stimulates the nuclease activity without altering cleavage specificity.</text>
</comment>
<feature type="domain" description="XPG-I" evidence="14">
    <location>
        <begin position="139"/>
        <end position="220"/>
    </location>
</feature>
<dbReference type="InterPro" id="IPR036279">
    <property type="entry name" value="5-3_exonuclease_C_sf"/>
</dbReference>
<dbReference type="InterPro" id="IPR006084">
    <property type="entry name" value="XPG/Rad2"/>
</dbReference>
<name>A0A075WC42_ARCFL</name>
<dbReference type="SUPFAM" id="SSF88723">
    <property type="entry name" value="PIN domain-like"/>
    <property type="match status" value="1"/>
</dbReference>
<organism evidence="16 17">
    <name type="scientific">Archaeoglobus fulgidus DSM 8774</name>
    <dbReference type="NCBI Taxonomy" id="1344584"/>
    <lineage>
        <taxon>Archaea</taxon>
        <taxon>Methanobacteriati</taxon>
        <taxon>Methanobacteriota</taxon>
        <taxon>Archaeoglobi</taxon>
        <taxon>Archaeoglobales</taxon>
        <taxon>Archaeoglobaceae</taxon>
        <taxon>Archaeoglobus</taxon>
    </lineage>
</organism>
<feature type="binding site" evidence="12">
    <location>
        <position position="174"/>
    </location>
    <ligand>
        <name>Mg(2+)</name>
        <dbReference type="ChEBI" id="CHEBI:18420"/>
        <label>2</label>
    </ligand>
</feature>
<dbReference type="PANTHER" id="PTHR11081:SF9">
    <property type="entry name" value="FLAP ENDONUCLEASE 1"/>
    <property type="match status" value="1"/>
</dbReference>
<dbReference type="InterPro" id="IPR019973">
    <property type="entry name" value="Flap_endonuc_arc"/>
</dbReference>
<dbReference type="Proteomes" id="UP000028501">
    <property type="component" value="Chromosome"/>
</dbReference>
<dbReference type="InterPro" id="IPR008918">
    <property type="entry name" value="HhH2"/>
</dbReference>
<feature type="binding site" evidence="12">
    <location>
        <position position="27"/>
    </location>
    <ligand>
        <name>Mg(2+)</name>
        <dbReference type="ChEBI" id="CHEBI:18420"/>
        <label>1</label>
    </ligand>
</feature>
<evidence type="ECO:0000256" key="12">
    <source>
        <dbReference type="HAMAP-Rule" id="MF_00614"/>
    </source>
</evidence>
<dbReference type="InterPro" id="IPR019974">
    <property type="entry name" value="XPG_CS"/>
</dbReference>
<evidence type="ECO:0000313" key="17">
    <source>
        <dbReference type="Proteomes" id="UP000028501"/>
    </source>
</evidence>
<dbReference type="InterPro" id="IPR002421">
    <property type="entry name" value="5-3_exonuclease"/>
</dbReference>
<evidence type="ECO:0000256" key="7">
    <source>
        <dbReference type="ARBA" id="ARBA00022839"/>
    </source>
</evidence>
<sequence length="336" mass="38065">MGADIGDLFEREEVELEYFSGKKIAVDAFNTLYQFISIIRQPDGTPLKDSQGRITSHLSGILYRVSNMVEVGIRPVFVFDGEPPEFKKAEIEERKKRRAEAEEMWIAALQAGDKDAKKYAQAAGRVDEYIVDSAKTLLSYMGIPFVDAPSEGEAQAAYMAAKGDVEYTGSQDYDSLLFGSPRLARNLAITGKRKLPGKNVYVDVKPEIIILESNLKRLGLTREQLIDIAILVGTDYNEGVKGVGVKKALNYIKTYGDIFRALKALKVNIDHVEEIRNFFLNPPVTDDYRIEFREPDFEKAIEFLCEEHDFSRERVEKALEKLKALKSTQATLERWF</sequence>
<dbReference type="PROSITE" id="PS00841">
    <property type="entry name" value="XPG_1"/>
    <property type="match status" value="1"/>
</dbReference>
<dbReference type="GO" id="GO:0003677">
    <property type="term" value="F:DNA binding"/>
    <property type="evidence" value="ECO:0007669"/>
    <property type="project" value="UniProtKB-UniRule"/>
</dbReference>
<evidence type="ECO:0000259" key="14">
    <source>
        <dbReference type="SMART" id="SM00484"/>
    </source>
</evidence>
<dbReference type="KEGG" id="afg:AFULGI_00002560"/>
<keyword evidence="3 12" id="KW-0479">Metal-binding</keyword>
<dbReference type="FunFam" id="3.40.50.1010:FF:000016">
    <property type="entry name" value="Flap endonuclease 1"/>
    <property type="match status" value="1"/>
</dbReference>
<keyword evidence="8 12" id="KW-0460">Magnesium</keyword>
<evidence type="ECO:0000313" key="16">
    <source>
        <dbReference type="EMBL" id="AIG97082.1"/>
    </source>
</evidence>
<feature type="region of interest" description="Interaction with PCNA" evidence="12">
    <location>
        <begin position="328"/>
        <end position="336"/>
    </location>
</feature>
<dbReference type="Gene3D" id="3.40.50.1010">
    <property type="entry name" value="5'-nuclease"/>
    <property type="match status" value="1"/>
</dbReference>
<keyword evidence="6 12" id="KW-0378">Hydrolase</keyword>
<dbReference type="Gene3D" id="1.10.150.20">
    <property type="entry name" value="5' to 3' exonuclease, C-terminal subdomain"/>
    <property type="match status" value="1"/>
</dbReference>
<dbReference type="SMART" id="SM00485">
    <property type="entry name" value="XPGN"/>
    <property type="match status" value="1"/>
</dbReference>
<dbReference type="RefSeq" id="WP_010877775.1">
    <property type="nucleotide sequence ID" value="NZ_CP006577.1"/>
</dbReference>
<dbReference type="InterPro" id="IPR006085">
    <property type="entry name" value="XPG_DNA_repair_N"/>
</dbReference>
<feature type="domain" description="XPG N-terminal" evidence="15">
    <location>
        <begin position="1"/>
        <end position="101"/>
    </location>
</feature>
<evidence type="ECO:0000256" key="4">
    <source>
        <dbReference type="ARBA" id="ARBA00022759"/>
    </source>
</evidence>
<dbReference type="InterPro" id="IPR029060">
    <property type="entry name" value="PIN-like_dom_sf"/>
</dbReference>
<keyword evidence="5 12" id="KW-0227">DNA damage</keyword>
<feature type="domain" description="5'-3' exonuclease" evidence="13">
    <location>
        <begin position="22"/>
        <end position="300"/>
    </location>
</feature>
<dbReference type="InterPro" id="IPR023426">
    <property type="entry name" value="Flap_endonuc"/>
</dbReference>
<dbReference type="EC" id="3.1.-.-" evidence="12"/>